<name>A0A0F9GMX7_9ZZZZ</name>
<feature type="region of interest" description="Disordered" evidence="1">
    <location>
        <begin position="106"/>
        <end position="150"/>
    </location>
</feature>
<feature type="domain" description="HTH cro/C1-type" evidence="2">
    <location>
        <begin position="29"/>
        <end position="77"/>
    </location>
</feature>
<dbReference type="SUPFAM" id="SSF47413">
    <property type="entry name" value="lambda repressor-like DNA-binding domains"/>
    <property type="match status" value="1"/>
</dbReference>
<dbReference type="SMART" id="SM00530">
    <property type="entry name" value="HTH_XRE"/>
    <property type="match status" value="1"/>
</dbReference>
<dbReference type="PROSITE" id="PS50943">
    <property type="entry name" value="HTH_CROC1"/>
    <property type="match status" value="1"/>
</dbReference>
<dbReference type="GO" id="GO:0003677">
    <property type="term" value="F:DNA binding"/>
    <property type="evidence" value="ECO:0007669"/>
    <property type="project" value="InterPro"/>
</dbReference>
<comment type="caution">
    <text evidence="3">The sequence shown here is derived from an EMBL/GenBank/DDBJ whole genome shotgun (WGS) entry which is preliminary data.</text>
</comment>
<evidence type="ECO:0000256" key="1">
    <source>
        <dbReference type="SAM" id="MobiDB-lite"/>
    </source>
</evidence>
<evidence type="ECO:0000313" key="3">
    <source>
        <dbReference type="EMBL" id="KKM00134.1"/>
    </source>
</evidence>
<dbReference type="Gene3D" id="1.10.260.40">
    <property type="entry name" value="lambda repressor-like DNA-binding domains"/>
    <property type="match status" value="1"/>
</dbReference>
<proteinExistence type="predicted"/>
<dbReference type="InterPro" id="IPR001387">
    <property type="entry name" value="Cro/C1-type_HTH"/>
</dbReference>
<dbReference type="InterPro" id="IPR010982">
    <property type="entry name" value="Lambda_DNA-bd_dom_sf"/>
</dbReference>
<protein>
    <recommendedName>
        <fullName evidence="2">HTH cro/C1-type domain-containing protein</fullName>
    </recommendedName>
</protein>
<accession>A0A0F9GMX7</accession>
<feature type="compositionally biased region" description="Basic and acidic residues" evidence="1">
    <location>
        <begin position="128"/>
        <end position="141"/>
    </location>
</feature>
<organism evidence="3">
    <name type="scientific">marine sediment metagenome</name>
    <dbReference type="NCBI Taxonomy" id="412755"/>
    <lineage>
        <taxon>unclassified sequences</taxon>
        <taxon>metagenomes</taxon>
        <taxon>ecological metagenomes</taxon>
    </lineage>
</organism>
<reference evidence="3" key="1">
    <citation type="journal article" date="2015" name="Nature">
        <title>Complex archaea that bridge the gap between prokaryotes and eukaryotes.</title>
        <authorList>
            <person name="Spang A."/>
            <person name="Saw J.H."/>
            <person name="Jorgensen S.L."/>
            <person name="Zaremba-Niedzwiedzka K."/>
            <person name="Martijn J."/>
            <person name="Lind A.E."/>
            <person name="van Eijk R."/>
            <person name="Schleper C."/>
            <person name="Guy L."/>
            <person name="Ettema T.J."/>
        </authorList>
    </citation>
    <scope>NUCLEOTIDE SEQUENCE</scope>
</reference>
<gene>
    <name evidence="3" type="ORF">LCGC14_1807450</name>
</gene>
<evidence type="ECO:0000259" key="2">
    <source>
        <dbReference type="PROSITE" id="PS50943"/>
    </source>
</evidence>
<dbReference type="Pfam" id="PF01381">
    <property type="entry name" value="HTH_3"/>
    <property type="match status" value="1"/>
</dbReference>
<dbReference type="AlphaFoldDB" id="A0A0F9GMX7"/>
<dbReference type="EMBL" id="LAZR01017506">
    <property type="protein sequence ID" value="KKM00134.1"/>
    <property type="molecule type" value="Genomic_DNA"/>
</dbReference>
<sequence length="150" mass="16323">MSETDPTLALAQDARSQLKAWLEEGMRWRGWRMPQLAKSSGVSRGTISRIINCKIDPGEDTMAKLAKALERPTPGTTGTLVIRAYEALNIMQDAVNRAQTIMDGDADPAVAAPRKWPPGEASGLPPDLYERHEDVAEKDVAGEDAQDPPT</sequence>
<dbReference type="CDD" id="cd00093">
    <property type="entry name" value="HTH_XRE"/>
    <property type="match status" value="1"/>
</dbReference>